<dbReference type="RefSeq" id="WP_061790519.1">
    <property type="nucleotide sequence ID" value="NZ_CP024996.1"/>
</dbReference>
<evidence type="ECO:0000313" key="3">
    <source>
        <dbReference type="Proteomes" id="UP000269199"/>
    </source>
</evidence>
<name>A0AAD0UAU2_9BURK</name>
<accession>A0AAD0UAU2</accession>
<sequence length="231" mass="25579">MEHKLDIAGDVAHLVNGNVHEAPQLSSVVNFNVLAEDKKVETLTQLQRRTIADLVDQLCAISGEEPLAVYRIILTDFGATKMRLMPREKYPQVKAQINQWIAEAKHGRETSETEPAPTGGEESNITPLEEVVPPIVVPQVCPACIEKDVGYARLQRSARGQWVLSAVLTLVCGFLLYRMPAPVEPQQVSDNTCYSEGKAYTTGFTIRSEGDLRQECIFDATSGKSLWSKPR</sequence>
<evidence type="ECO:0000313" key="2">
    <source>
        <dbReference type="EMBL" id="AYR25426.1"/>
    </source>
</evidence>
<dbReference type="Proteomes" id="UP000269199">
    <property type="component" value="Chromosome"/>
</dbReference>
<organism evidence="2 3">
    <name type="scientific">Herbaspirillum rubrisubalbicans</name>
    <dbReference type="NCBI Taxonomy" id="80842"/>
    <lineage>
        <taxon>Bacteria</taxon>
        <taxon>Pseudomonadati</taxon>
        <taxon>Pseudomonadota</taxon>
        <taxon>Betaproteobacteria</taxon>
        <taxon>Burkholderiales</taxon>
        <taxon>Oxalobacteraceae</taxon>
        <taxon>Herbaspirillum</taxon>
    </lineage>
</organism>
<proteinExistence type="predicted"/>
<evidence type="ECO:0000256" key="1">
    <source>
        <dbReference type="SAM" id="MobiDB-lite"/>
    </source>
</evidence>
<dbReference type="AlphaFoldDB" id="A0AAD0UAU2"/>
<protein>
    <submittedName>
        <fullName evidence="2">Uncharacterized protein</fullName>
    </submittedName>
</protein>
<reference evidence="2 3" key="1">
    <citation type="submission" date="2017-11" db="EMBL/GenBank/DDBJ databases">
        <title>Complete genome sequence of Herbaspirillum rubrisubalbicans DSM 11543.</title>
        <authorList>
            <person name="Chen M."/>
            <person name="An Q."/>
        </authorList>
    </citation>
    <scope>NUCLEOTIDE SEQUENCE [LARGE SCALE GENOMIC DNA]</scope>
    <source>
        <strain evidence="2 3">DSM 11543</strain>
    </source>
</reference>
<dbReference type="EMBL" id="CP024996">
    <property type="protein sequence ID" value="AYR25426.1"/>
    <property type="molecule type" value="Genomic_DNA"/>
</dbReference>
<feature type="region of interest" description="Disordered" evidence="1">
    <location>
        <begin position="105"/>
        <end position="125"/>
    </location>
</feature>
<gene>
    <name evidence="2" type="ORF">RC54_17080</name>
</gene>